<feature type="transmembrane region" description="Helical" evidence="1">
    <location>
        <begin position="364"/>
        <end position="383"/>
    </location>
</feature>
<dbReference type="PROSITE" id="PS50125">
    <property type="entry name" value="GUANYLATE_CYCLASE_2"/>
    <property type="match status" value="1"/>
</dbReference>
<keyword evidence="1" id="KW-0472">Membrane</keyword>
<dbReference type="Pfam" id="PF00211">
    <property type="entry name" value="Guanylate_cyc"/>
    <property type="match status" value="1"/>
</dbReference>
<proteinExistence type="predicted"/>
<feature type="transmembrane region" description="Helical" evidence="1">
    <location>
        <begin position="390"/>
        <end position="411"/>
    </location>
</feature>
<sequence>MGRRSSWLLAALAVPLVLAGLRLADAEPGWLRGLEGRSLTLRYGLRGPLEPSGIVSLLMIDDRTLAEHGRWPLSRRLIADAVRRLAADGARVVAIDLLFAEPEAPLPAEVADILDDARSRLPRSADGLAVRIDRLLETADPDGTLAAALDSTGIGVLGFAFGFDPDGTAAAGGAIPDALRNAAFRVVREPAIPDLRDGHPASVVVPVPVLARSAALGHVTVRIEADGVLRHDQSAIRFGDSWYPSLPVEAVRRYRGLDADEVALHVGHGIRFGPDFVATDRRMRLPVNHYGPRGTIETRSLADLLAGRLPPGSYRGRIVLIGASAQGVGDSFHTPFGRALPGPEHLATVIDNLLTGRTPKDRSALLPADIAAILGGGLLGAALGSALAPMAAAAGTAVLVGGWLAATAVLFAAADLWLAVTSPVLAAGLGFALFAARRSQVGEQARRLAERQRRNLMRYFSPAVAERLMNSNRPGLEDRIQTVTILFVDLVGFTGINERLSPREAMDVLRGFYGHVESAVLDRGGVVDKFLGDGAMAIFGIPEPAPRDAGDALGAARQIAEGMAEWNRELASAGLPALTVAMGLHLGPVLIGDTGGTRQFTFTIIGDAVNVASRLESLTRELGVTIAASDAVIEAARSTAGGAAIEGFVELPPRHLRGRERPVGVWSWPAPVGTAARPGLLSPPDQTR</sequence>
<dbReference type="InterPro" id="IPR001054">
    <property type="entry name" value="A/G_cyclase"/>
</dbReference>
<keyword evidence="4" id="KW-1185">Reference proteome</keyword>
<dbReference type="InterPro" id="IPR007890">
    <property type="entry name" value="CHASE2"/>
</dbReference>
<evidence type="ECO:0000313" key="3">
    <source>
        <dbReference type="EMBL" id="QQP91674.1"/>
    </source>
</evidence>
<dbReference type="Proteomes" id="UP000595197">
    <property type="component" value="Chromosome"/>
</dbReference>
<evidence type="ECO:0000313" key="4">
    <source>
        <dbReference type="Proteomes" id="UP000595197"/>
    </source>
</evidence>
<name>A0ABX7BBA5_9PROT</name>
<protein>
    <submittedName>
        <fullName evidence="3">Adenylate/guanylate cyclase domain-containing protein</fullName>
    </submittedName>
</protein>
<dbReference type="Pfam" id="PF05226">
    <property type="entry name" value="CHASE2"/>
    <property type="match status" value="1"/>
</dbReference>
<dbReference type="PANTHER" id="PTHR43081">
    <property type="entry name" value="ADENYLATE CYCLASE, TERMINAL-DIFFERENTIATION SPECIFIC-RELATED"/>
    <property type="match status" value="1"/>
</dbReference>
<dbReference type="CDD" id="cd07302">
    <property type="entry name" value="CHD"/>
    <property type="match status" value="1"/>
</dbReference>
<keyword evidence="1" id="KW-1133">Transmembrane helix</keyword>
<dbReference type="SUPFAM" id="SSF55073">
    <property type="entry name" value="Nucleotide cyclase"/>
    <property type="match status" value="1"/>
</dbReference>
<dbReference type="InterPro" id="IPR050697">
    <property type="entry name" value="Adenylyl/Guanylyl_Cyclase_3/4"/>
</dbReference>
<gene>
    <name evidence="3" type="ORF">IGS68_10935</name>
</gene>
<dbReference type="EMBL" id="CP067420">
    <property type="protein sequence ID" value="QQP91674.1"/>
    <property type="molecule type" value="Genomic_DNA"/>
</dbReference>
<evidence type="ECO:0000256" key="1">
    <source>
        <dbReference type="SAM" id="Phobius"/>
    </source>
</evidence>
<accession>A0ABX7BBA5</accession>
<dbReference type="SMART" id="SM00044">
    <property type="entry name" value="CYCc"/>
    <property type="match status" value="1"/>
</dbReference>
<dbReference type="PANTHER" id="PTHR43081:SF1">
    <property type="entry name" value="ADENYLATE CYCLASE, TERMINAL-DIFFERENTIATION SPECIFIC"/>
    <property type="match status" value="1"/>
</dbReference>
<organism evidence="3 4">
    <name type="scientific">Skermanella cutis</name>
    <dbReference type="NCBI Taxonomy" id="2775420"/>
    <lineage>
        <taxon>Bacteria</taxon>
        <taxon>Pseudomonadati</taxon>
        <taxon>Pseudomonadota</taxon>
        <taxon>Alphaproteobacteria</taxon>
        <taxon>Rhodospirillales</taxon>
        <taxon>Azospirillaceae</taxon>
        <taxon>Skermanella</taxon>
    </lineage>
</organism>
<reference evidence="3" key="1">
    <citation type="submission" date="2021-02" db="EMBL/GenBank/DDBJ databases">
        <title>Skermanella TT6 skin isolate.</title>
        <authorList>
            <person name="Lee K."/>
            <person name="Ganzorig M."/>
        </authorList>
    </citation>
    <scope>NUCLEOTIDE SEQUENCE</scope>
    <source>
        <strain evidence="3">TT6</strain>
    </source>
</reference>
<dbReference type="InterPro" id="IPR029787">
    <property type="entry name" value="Nucleotide_cyclase"/>
</dbReference>
<keyword evidence="1" id="KW-0812">Transmembrane</keyword>
<dbReference type="SMART" id="SM01080">
    <property type="entry name" value="CHASE2"/>
    <property type="match status" value="1"/>
</dbReference>
<evidence type="ECO:0000259" key="2">
    <source>
        <dbReference type="PROSITE" id="PS50125"/>
    </source>
</evidence>
<dbReference type="RefSeq" id="WP_201079835.1">
    <property type="nucleotide sequence ID" value="NZ_CP067420.1"/>
</dbReference>
<feature type="domain" description="Guanylate cyclase" evidence="2">
    <location>
        <begin position="484"/>
        <end position="616"/>
    </location>
</feature>
<dbReference type="Gene3D" id="3.30.70.1230">
    <property type="entry name" value="Nucleotide cyclase"/>
    <property type="match status" value="1"/>
</dbReference>